<dbReference type="AlphaFoldDB" id="A0A0H5Q5D0"/>
<reference evidence="1" key="2">
    <citation type="submission" date="2015-07" db="EMBL/GenBank/DDBJ databases">
        <title>Plasmids, circular viruses and viroids from rat gut.</title>
        <authorList>
            <person name="Jorgensen T.J."/>
            <person name="Hansen M.A."/>
            <person name="Xu Z."/>
            <person name="Tabak M.A."/>
            <person name="Sorensen S.J."/>
            <person name="Hansen L.H."/>
        </authorList>
    </citation>
    <scope>NUCLEOTIDE SEQUENCE</scope>
    <source>
        <strain evidence="1">RGFK1196</strain>
    </source>
</reference>
<proteinExistence type="predicted"/>
<name>A0A0H5Q5D0_9ZZZZ</name>
<sequence>MATTGEILKVVMDYNMPGASADLLNIFYFLLGNDVDDDDLNSDVLDWATDEWAAKWREFHSNTASVNRIDNYIVDLAGLTVRVLGGSTVGVTGIVSAAATAAGVNASMYAPTARPKSRGRKYVPGVSQASVQGGLLDALYIAKFAELALIYATPYIGALGSELAPGVISTVAGIFLEFLIGVGFDDVPDYQRRRKPNVGS</sequence>
<dbReference type="EMBL" id="LN853770">
    <property type="protein sequence ID" value="CRY96655.1"/>
    <property type="molecule type" value="Genomic_DNA"/>
</dbReference>
<accession>A0A0H5Q5D0</accession>
<reference evidence="1" key="1">
    <citation type="submission" date="2015-06" db="EMBL/GenBank/DDBJ databases">
        <authorList>
            <person name="Joergensen T."/>
        </authorList>
    </citation>
    <scope>NUCLEOTIDE SEQUENCE</scope>
    <source>
        <strain evidence="1">RGFK1196</strain>
    </source>
</reference>
<evidence type="ECO:0000313" key="1">
    <source>
        <dbReference type="EMBL" id="CRY96655.1"/>
    </source>
</evidence>
<protein>
    <submittedName>
        <fullName evidence="1">Uncharacterized protein</fullName>
    </submittedName>
</protein>
<organism evidence="1">
    <name type="scientific">uncultured prokaryote</name>
    <dbReference type="NCBI Taxonomy" id="198431"/>
    <lineage>
        <taxon>unclassified sequences</taxon>
        <taxon>environmental samples</taxon>
    </lineage>
</organism>